<dbReference type="GO" id="GO:0004672">
    <property type="term" value="F:protein kinase activity"/>
    <property type="evidence" value="ECO:0007669"/>
    <property type="project" value="InterPro"/>
</dbReference>
<sequence length="564" mass="62533">MGSESLDEFEIADTFWNLWFILTLPTEKFGHMCHVGKHLSGMTILSDHNSTHANIRAGSSSDHNFISFEDRIQKTVHIFGRLAYLYRSSYHGKSVVAKISWSPVDRLPECAMYEALQAAGIPGVPNVIDHGFIRDNLFGYRVELLLLEDCGVPIDTYFAKPKRSANSRSEHEQELAEYTKQVATTLVHAYDNGILHRDISYGNITIKNKRAYVIDWGYAKFLPWACTDVLAQRWGFAGANVAQKENEHDSLTGTPLFMSVQILLGATQRGIMHDLESLFMVVLHSLASINGLVPDSDDPKYGWKFLGSEMTATLRLGCLCCAEKYLQKFGCGDCGQSIKSVTDSMYRLLFIEDGIFLGGKLINNANYKRRFDVAAAAGFMDIDASRMLEGHLVSTDEAGAEVQETTIESTIQGVATNQQHNISALPIPAAAKTNIPVPQTRLPRNLHIRNAPRIYNDVAPNKDRMGVTGRRVVPVLGNASKHGQTAQTARAEPGKTNRDAFARLARPTEASARRAASRLAESRAPSRVASRAENSPRQPQSQLPVPEDEIGRFTRERGRKGPFK</sequence>
<feature type="compositionally biased region" description="Basic and acidic residues" evidence="1">
    <location>
        <begin position="492"/>
        <end position="501"/>
    </location>
</feature>
<dbReference type="InterPro" id="IPR000719">
    <property type="entry name" value="Prot_kinase_dom"/>
</dbReference>
<dbReference type="Gene3D" id="1.10.510.10">
    <property type="entry name" value="Transferase(Phosphotransferase) domain 1"/>
    <property type="match status" value="1"/>
</dbReference>
<dbReference type="Proteomes" id="UP000242474">
    <property type="component" value="Unassembled WGS sequence"/>
</dbReference>
<feature type="compositionally biased region" description="Polar residues" evidence="1">
    <location>
        <begin position="532"/>
        <end position="543"/>
    </location>
</feature>
<dbReference type="SUPFAM" id="SSF56112">
    <property type="entry name" value="Protein kinase-like (PK-like)"/>
    <property type="match status" value="1"/>
</dbReference>
<dbReference type="GO" id="GO:0005524">
    <property type="term" value="F:ATP binding"/>
    <property type="evidence" value="ECO:0007669"/>
    <property type="project" value="InterPro"/>
</dbReference>
<dbReference type="OrthoDB" id="2747778at2759"/>
<accession>A0A2G5B0A2</accession>
<dbReference type="EMBL" id="KZ303821">
    <property type="protein sequence ID" value="PIA12462.1"/>
    <property type="molecule type" value="Genomic_DNA"/>
</dbReference>
<evidence type="ECO:0000259" key="2">
    <source>
        <dbReference type="PROSITE" id="PS50011"/>
    </source>
</evidence>
<gene>
    <name evidence="3" type="ORF">COEREDRAFT_12822</name>
</gene>
<protein>
    <recommendedName>
        <fullName evidence="2">Protein kinase domain-containing protein</fullName>
    </recommendedName>
</protein>
<evidence type="ECO:0000313" key="4">
    <source>
        <dbReference type="Proteomes" id="UP000242474"/>
    </source>
</evidence>
<name>A0A2G5B0A2_COERN</name>
<dbReference type="InterPro" id="IPR011009">
    <property type="entry name" value="Kinase-like_dom_sf"/>
</dbReference>
<dbReference type="AlphaFoldDB" id="A0A2G5B0A2"/>
<dbReference type="STRING" id="763665.A0A2G5B0A2"/>
<feature type="compositionally biased region" description="Low complexity" evidence="1">
    <location>
        <begin position="505"/>
        <end position="527"/>
    </location>
</feature>
<reference evidence="3 4" key="1">
    <citation type="journal article" date="2015" name="Genome Biol. Evol.">
        <title>Phylogenomic analyses indicate that early fungi evolved digesting cell walls of algal ancestors of land plants.</title>
        <authorList>
            <person name="Chang Y."/>
            <person name="Wang S."/>
            <person name="Sekimoto S."/>
            <person name="Aerts A.L."/>
            <person name="Choi C."/>
            <person name="Clum A."/>
            <person name="LaButti K.M."/>
            <person name="Lindquist E.A."/>
            <person name="Yee Ngan C."/>
            <person name="Ohm R.A."/>
            <person name="Salamov A.A."/>
            <person name="Grigoriev I.V."/>
            <person name="Spatafora J.W."/>
            <person name="Berbee M.L."/>
        </authorList>
    </citation>
    <scope>NUCLEOTIDE SEQUENCE [LARGE SCALE GENOMIC DNA]</scope>
    <source>
        <strain evidence="3 4">NRRL 1564</strain>
    </source>
</reference>
<evidence type="ECO:0000313" key="3">
    <source>
        <dbReference type="EMBL" id="PIA12462.1"/>
    </source>
</evidence>
<dbReference type="PROSITE" id="PS50011">
    <property type="entry name" value="PROTEIN_KINASE_DOM"/>
    <property type="match status" value="1"/>
</dbReference>
<dbReference type="SMART" id="SM00220">
    <property type="entry name" value="S_TKc"/>
    <property type="match status" value="1"/>
</dbReference>
<proteinExistence type="predicted"/>
<evidence type="ECO:0000256" key="1">
    <source>
        <dbReference type="SAM" id="MobiDB-lite"/>
    </source>
</evidence>
<dbReference type="Pfam" id="PF17667">
    <property type="entry name" value="Pkinase_fungal"/>
    <property type="match status" value="2"/>
</dbReference>
<feature type="region of interest" description="Disordered" evidence="1">
    <location>
        <begin position="476"/>
        <end position="564"/>
    </location>
</feature>
<dbReference type="InterPro" id="IPR040976">
    <property type="entry name" value="Pkinase_fungal"/>
</dbReference>
<organism evidence="3 4">
    <name type="scientific">Coemansia reversa (strain ATCC 12441 / NRRL 1564)</name>
    <dbReference type="NCBI Taxonomy" id="763665"/>
    <lineage>
        <taxon>Eukaryota</taxon>
        <taxon>Fungi</taxon>
        <taxon>Fungi incertae sedis</taxon>
        <taxon>Zoopagomycota</taxon>
        <taxon>Kickxellomycotina</taxon>
        <taxon>Kickxellomycetes</taxon>
        <taxon>Kickxellales</taxon>
        <taxon>Kickxellaceae</taxon>
        <taxon>Coemansia</taxon>
    </lineage>
</organism>
<keyword evidence="4" id="KW-1185">Reference proteome</keyword>
<feature type="domain" description="Protein kinase" evidence="2">
    <location>
        <begin position="29"/>
        <end position="411"/>
    </location>
</feature>